<protein>
    <submittedName>
        <fullName evidence="1">DUF4384 domain-containing protein</fullName>
    </submittedName>
</protein>
<evidence type="ECO:0000313" key="2">
    <source>
        <dbReference type="Proteomes" id="UP000703295"/>
    </source>
</evidence>
<evidence type="ECO:0000313" key="1">
    <source>
        <dbReference type="EMBL" id="MBM6757762.1"/>
    </source>
</evidence>
<dbReference type="Proteomes" id="UP000703295">
    <property type="component" value="Unassembled WGS sequence"/>
</dbReference>
<dbReference type="EMBL" id="JACJJW010000005">
    <property type="protein sequence ID" value="MBM6757762.1"/>
    <property type="molecule type" value="Genomic_DNA"/>
</dbReference>
<proteinExistence type="predicted"/>
<comment type="caution">
    <text evidence="1">The sequence shown here is derived from an EMBL/GenBank/DDBJ whole genome shotgun (WGS) entry which is preliminary data.</text>
</comment>
<reference evidence="1 2" key="1">
    <citation type="journal article" date="2021" name="Sci. Rep.">
        <title>The distribution of antibiotic resistance genes in chicken gut microbiota commensals.</title>
        <authorList>
            <person name="Juricova H."/>
            <person name="Matiasovicova J."/>
            <person name="Kubasova T."/>
            <person name="Cejkova D."/>
            <person name="Rychlik I."/>
        </authorList>
    </citation>
    <scope>NUCLEOTIDE SEQUENCE [LARGE SCALE GENOMIC DNA]</scope>
    <source>
        <strain evidence="1 2">An801</strain>
    </source>
</reference>
<keyword evidence="2" id="KW-1185">Reference proteome</keyword>
<organism evidence="1 2">
    <name type="scientific">Bacteroides mediterraneensis</name>
    <dbReference type="NCBI Taxonomy" id="1841856"/>
    <lineage>
        <taxon>Bacteria</taxon>
        <taxon>Pseudomonadati</taxon>
        <taxon>Bacteroidota</taxon>
        <taxon>Bacteroidia</taxon>
        <taxon>Bacteroidales</taxon>
        <taxon>Bacteroidaceae</taxon>
        <taxon>Bacteroides</taxon>
    </lineage>
</organism>
<name>A0ABS2ESW0_9BACE</name>
<gene>
    <name evidence="1" type="ORF">H6A31_03500</name>
</gene>
<accession>A0ABS2ESW0</accession>
<sequence length="292" mass="33462">MNRTTAKRIISFMILCILPLTFYAQKTKKVCGEYIYYVPTNQSLEQAKAIALDRAKIKALADEFGTIVSQTNSTVITNENGKTDNRFFSLSGSEVKGEWLENEGEPQYEISYEQNMLTVKCSVCGKAREIKNSSVNFKAMILRNGTSERFNSSEFHDNDFMYLLFQAPVDGYVAAYLIDETPTAYCLLPYQNDSDGQQAVKHGQEYIFFSPEKALEEVNLVDQYSLTCTGTVEQNQIYVIFSPNPFIKATDNLNGKYMPRQLNYKDFTEWLSNCRKLDQQMSIKILHMEIRP</sequence>